<evidence type="ECO:0000256" key="7">
    <source>
        <dbReference type="PROSITE-ProRule" id="PRU00309"/>
    </source>
</evidence>
<dbReference type="SUPFAM" id="SSF57716">
    <property type="entry name" value="Glucocorticoid receptor-like (DNA-binding domain)"/>
    <property type="match status" value="1"/>
</dbReference>
<dbReference type="EMBL" id="GEDC01010727">
    <property type="protein sequence ID" value="JAS26571.1"/>
    <property type="molecule type" value="Transcribed_RNA"/>
</dbReference>
<reference evidence="10" key="1">
    <citation type="submission" date="2015-12" db="EMBL/GenBank/DDBJ databases">
        <title>De novo transcriptome assembly of four potential Pierce s Disease insect vectors from Arizona vineyards.</title>
        <authorList>
            <person name="Tassone E.E."/>
        </authorList>
    </citation>
    <scope>NUCLEOTIDE SEQUENCE</scope>
</reference>
<dbReference type="PANTHER" id="PTHR24379:SF121">
    <property type="entry name" value="C2H2-TYPE DOMAIN-CONTAINING PROTEIN"/>
    <property type="match status" value="1"/>
</dbReference>
<dbReference type="AlphaFoldDB" id="A0A1B6DLM1"/>
<feature type="domain" description="C2H2-type" evidence="8">
    <location>
        <begin position="242"/>
        <end position="270"/>
    </location>
</feature>
<evidence type="ECO:0000256" key="3">
    <source>
        <dbReference type="ARBA" id="ARBA00022771"/>
    </source>
</evidence>
<evidence type="ECO:0000259" key="9">
    <source>
        <dbReference type="PROSITE" id="PS50950"/>
    </source>
</evidence>
<dbReference type="SMART" id="SM00980">
    <property type="entry name" value="THAP"/>
    <property type="match status" value="1"/>
</dbReference>
<dbReference type="GO" id="GO:0003677">
    <property type="term" value="F:DNA binding"/>
    <property type="evidence" value="ECO:0007669"/>
    <property type="project" value="UniProtKB-UniRule"/>
</dbReference>
<dbReference type="PROSITE" id="PS00028">
    <property type="entry name" value="ZINC_FINGER_C2H2_1"/>
    <property type="match status" value="5"/>
</dbReference>
<proteinExistence type="predicted"/>
<dbReference type="GO" id="GO:0008270">
    <property type="term" value="F:zinc ion binding"/>
    <property type="evidence" value="ECO:0007669"/>
    <property type="project" value="UniProtKB-KW"/>
</dbReference>
<keyword evidence="1" id="KW-0479">Metal-binding</keyword>
<evidence type="ECO:0000256" key="5">
    <source>
        <dbReference type="ARBA" id="ARBA00023125"/>
    </source>
</evidence>
<evidence type="ECO:0000259" key="8">
    <source>
        <dbReference type="PROSITE" id="PS50157"/>
    </source>
</evidence>
<gene>
    <name evidence="10" type="ORF">g.8478</name>
</gene>
<keyword evidence="3 6" id="KW-0863">Zinc-finger</keyword>
<feature type="domain" description="THAP-type" evidence="9">
    <location>
        <begin position="1"/>
        <end position="83"/>
    </location>
</feature>
<protein>
    <recommendedName>
        <fullName evidence="11">THAP-type domain-containing protein</fullName>
    </recommendedName>
</protein>
<dbReference type="Gene3D" id="6.20.210.20">
    <property type="entry name" value="THAP domain"/>
    <property type="match status" value="1"/>
</dbReference>
<organism evidence="10">
    <name type="scientific">Clastoptera arizonana</name>
    <name type="common">Arizona spittle bug</name>
    <dbReference type="NCBI Taxonomy" id="38151"/>
    <lineage>
        <taxon>Eukaryota</taxon>
        <taxon>Metazoa</taxon>
        <taxon>Ecdysozoa</taxon>
        <taxon>Arthropoda</taxon>
        <taxon>Hexapoda</taxon>
        <taxon>Insecta</taxon>
        <taxon>Pterygota</taxon>
        <taxon>Neoptera</taxon>
        <taxon>Paraneoptera</taxon>
        <taxon>Hemiptera</taxon>
        <taxon>Auchenorrhyncha</taxon>
        <taxon>Cercopoidea</taxon>
        <taxon>Clastopteridae</taxon>
        <taxon>Clastoptera</taxon>
    </lineage>
</organism>
<dbReference type="SUPFAM" id="SSF57667">
    <property type="entry name" value="beta-beta-alpha zinc fingers"/>
    <property type="match status" value="3"/>
</dbReference>
<evidence type="ECO:0000256" key="1">
    <source>
        <dbReference type="ARBA" id="ARBA00022723"/>
    </source>
</evidence>
<name>A0A1B6DLM1_9HEMI</name>
<dbReference type="Pfam" id="PF05485">
    <property type="entry name" value="THAP"/>
    <property type="match status" value="1"/>
</dbReference>
<keyword evidence="5 7" id="KW-0238">DNA-binding</keyword>
<dbReference type="PROSITE" id="PS50950">
    <property type="entry name" value="ZF_THAP"/>
    <property type="match status" value="1"/>
</dbReference>
<keyword evidence="4" id="KW-0862">Zinc</keyword>
<dbReference type="InterPro" id="IPR013087">
    <property type="entry name" value="Znf_C2H2_type"/>
</dbReference>
<sequence>MGRYCVAPFCNNSTKNNIANLSFHRFPKDDDLRKRWVKSMNRDNSSQIHKYSFLCSNHFEPSCLIKWNNGITNLKHGSVPTIFSIESKTTEVITVNEAFTFVGIKVEESENQIDSSKETNSDKEVKEEFEGNSFEMYEDTNEGAETSDNFIIVNCEDEQHDINDQETDIDPLEEEVIKQEIKEEIHQMGLLTDLVITDDQQVKEIKQEDEVMIEDVDMDYSDEEIISICDSSQQCESESRIFKCKYCEKVFTDKQIWRKHLFDEHNDRNAVCNVCNEIFVSRQDLFKHTALVHKNTVLSNNMLTCEICLKKCKSVNNLRDHTLFHKVERRLQCTICETLTDWIGSLYLYNVYKNKEKKFVCQPCDHFAKWKLVAVPTIPIPNIIIASNNPNIIIYPTKQHENATVSKPDETSKSPVENSFTCEICKKNFNSNNALYNHQLKHKVSKALLCSSCGVINKWSGTMFHLSRFENGEIDYKCAKCELDKSMECSVCKRFVSRWCGILQTKPKSVEWDKIFICSSCNSNDLPPSTSKSISDSLTKFVPILPKHNVNSVNQKVNAGVPSSDYTCVLCGTMFSSIHKLYSHKEGHQIQSMIDCSKCKKMFKWFGTLAQLEDFVAGIKQINCIDCDKKSEVQFVFEKLICIDCQAKLKWVGTAVQLEKYSSGQEKIRCLKCQSAIETADRLGGELVELNINCDSCKCLFLFSGTYSQFQKITLKAIKQYCPICTNNSAFNVENASKRRKFSFAVKVCTICKKMVYKEDTNSQNVGNSKSQDFICDSCSGNKTVVDTIQLVGDGKIFSCDICRPMGSITFPHLTNFLSHIKCHAPIKDFVCTSCNTPGFWGKDKEIVDEFKCEKCNTDLAIIKFSKLTKDNVIFENKIVDHFVTTPLIDKDLECCSCKRLFPWSGNEKQLKEFTNKLKVFICLRCSQKME</sequence>
<dbReference type="SMART" id="SM00355">
    <property type="entry name" value="ZnF_C2H2"/>
    <property type="match status" value="6"/>
</dbReference>
<evidence type="ECO:0000256" key="6">
    <source>
        <dbReference type="PROSITE-ProRule" id="PRU00042"/>
    </source>
</evidence>
<dbReference type="InterPro" id="IPR038441">
    <property type="entry name" value="THAP_Znf_sf"/>
</dbReference>
<evidence type="ECO:0008006" key="11">
    <source>
        <dbReference type="Google" id="ProtNLM"/>
    </source>
</evidence>
<feature type="domain" description="C2H2-type" evidence="8">
    <location>
        <begin position="420"/>
        <end position="447"/>
    </location>
</feature>
<evidence type="ECO:0000256" key="4">
    <source>
        <dbReference type="ARBA" id="ARBA00022833"/>
    </source>
</evidence>
<evidence type="ECO:0000256" key="2">
    <source>
        <dbReference type="ARBA" id="ARBA00022737"/>
    </source>
</evidence>
<accession>A0A1B6DLM1</accession>
<dbReference type="PANTHER" id="PTHR24379">
    <property type="entry name" value="KRAB AND ZINC FINGER DOMAIN-CONTAINING"/>
    <property type="match status" value="1"/>
</dbReference>
<dbReference type="SMART" id="SM00692">
    <property type="entry name" value="DM3"/>
    <property type="match status" value="1"/>
</dbReference>
<keyword evidence="2" id="KW-0677">Repeat</keyword>
<feature type="domain" description="C2H2-type" evidence="8">
    <location>
        <begin position="566"/>
        <end position="593"/>
    </location>
</feature>
<dbReference type="InterPro" id="IPR036236">
    <property type="entry name" value="Znf_C2H2_sf"/>
</dbReference>
<dbReference type="PROSITE" id="PS50157">
    <property type="entry name" value="ZINC_FINGER_C2H2_2"/>
    <property type="match status" value="3"/>
</dbReference>
<dbReference type="Gene3D" id="3.30.160.60">
    <property type="entry name" value="Classic Zinc Finger"/>
    <property type="match status" value="3"/>
</dbReference>
<evidence type="ECO:0000313" key="10">
    <source>
        <dbReference type="EMBL" id="JAS26571.1"/>
    </source>
</evidence>
<dbReference type="InterPro" id="IPR006612">
    <property type="entry name" value="THAP_Znf"/>
</dbReference>